<dbReference type="CDD" id="cd06062">
    <property type="entry name" value="H2MP_MemB-H2up"/>
    <property type="match status" value="1"/>
</dbReference>
<evidence type="ECO:0000256" key="1">
    <source>
        <dbReference type="ARBA" id="ARBA00006814"/>
    </source>
</evidence>
<protein>
    <submittedName>
        <fullName evidence="5">Hydrogenase maturation protease</fullName>
    </submittedName>
</protein>
<comment type="similarity">
    <text evidence="1">Belongs to the peptidase A31 family.</text>
</comment>
<keyword evidence="4" id="KW-0378">Hydrolase</keyword>
<dbReference type="Pfam" id="PF01750">
    <property type="entry name" value="HycI"/>
    <property type="match status" value="1"/>
</dbReference>
<dbReference type="PANTHER" id="PTHR30302:SF1">
    <property type="entry name" value="HYDROGENASE 2 MATURATION PROTEASE"/>
    <property type="match status" value="1"/>
</dbReference>
<dbReference type="PRINTS" id="PR00446">
    <property type="entry name" value="HYDRGNUPTAKE"/>
</dbReference>
<dbReference type="InterPro" id="IPR000671">
    <property type="entry name" value="Peptidase_A31"/>
</dbReference>
<dbReference type="EMBL" id="DRIH01000205">
    <property type="protein sequence ID" value="HEC68311.1"/>
    <property type="molecule type" value="Genomic_DNA"/>
</dbReference>
<dbReference type="AlphaFoldDB" id="A0A7C1ZRL8"/>
<comment type="caution">
    <text evidence="5">The sequence shown here is derived from an EMBL/GenBank/DDBJ whole genome shotgun (WGS) entry which is preliminary data.</text>
</comment>
<accession>A0A7C1ZRL8</accession>
<dbReference type="InterPro" id="IPR023430">
    <property type="entry name" value="Pept_HybD-like_dom_sf"/>
</dbReference>
<dbReference type="GO" id="GO:0008047">
    <property type="term" value="F:enzyme activator activity"/>
    <property type="evidence" value="ECO:0007669"/>
    <property type="project" value="InterPro"/>
</dbReference>
<dbReference type="PANTHER" id="PTHR30302">
    <property type="entry name" value="HYDROGENASE 1 MATURATION PROTEASE"/>
    <property type="match status" value="1"/>
</dbReference>
<evidence type="ECO:0000313" key="5">
    <source>
        <dbReference type="EMBL" id="HEC68311.1"/>
    </source>
</evidence>
<evidence type="ECO:0000256" key="3">
    <source>
        <dbReference type="ARBA" id="ARBA00022750"/>
    </source>
</evidence>
<gene>
    <name evidence="5" type="ORF">ENI35_05845</name>
</gene>
<evidence type="ECO:0000256" key="2">
    <source>
        <dbReference type="ARBA" id="ARBA00022670"/>
    </source>
</evidence>
<keyword evidence="3" id="KW-0064">Aspartyl protease</keyword>
<dbReference type="Proteomes" id="UP000885738">
    <property type="component" value="Unassembled WGS sequence"/>
</dbReference>
<proteinExistence type="inferred from homology"/>
<dbReference type="GO" id="GO:0016485">
    <property type="term" value="P:protein processing"/>
    <property type="evidence" value="ECO:0007669"/>
    <property type="project" value="TreeGrafter"/>
</dbReference>
<dbReference type="Gene3D" id="3.40.50.1450">
    <property type="entry name" value="HybD-like"/>
    <property type="match status" value="1"/>
</dbReference>
<dbReference type="GO" id="GO:0004190">
    <property type="term" value="F:aspartic-type endopeptidase activity"/>
    <property type="evidence" value="ECO:0007669"/>
    <property type="project" value="UniProtKB-KW"/>
</dbReference>
<dbReference type="SUPFAM" id="SSF53163">
    <property type="entry name" value="HybD-like"/>
    <property type="match status" value="1"/>
</dbReference>
<keyword evidence="2 5" id="KW-0645">Protease</keyword>
<organism evidence="5">
    <name type="scientific">Desulfofervidus auxilii</name>
    <dbReference type="NCBI Taxonomy" id="1621989"/>
    <lineage>
        <taxon>Bacteria</taxon>
        <taxon>Pseudomonadati</taxon>
        <taxon>Thermodesulfobacteriota</taxon>
        <taxon>Candidatus Desulfofervidia</taxon>
        <taxon>Candidatus Desulfofervidales</taxon>
        <taxon>Candidatus Desulfofervidaceae</taxon>
        <taxon>Candidatus Desulfofervidus</taxon>
    </lineage>
</organism>
<evidence type="ECO:0000256" key="4">
    <source>
        <dbReference type="ARBA" id="ARBA00022801"/>
    </source>
</evidence>
<name>A0A7C1ZRL8_DESA2</name>
<reference evidence="5" key="1">
    <citation type="journal article" date="2020" name="mSystems">
        <title>Genome- and Community-Level Interaction Insights into Carbon Utilization and Element Cycling Functions of Hydrothermarchaeota in Hydrothermal Sediment.</title>
        <authorList>
            <person name="Zhou Z."/>
            <person name="Liu Y."/>
            <person name="Xu W."/>
            <person name="Pan J."/>
            <person name="Luo Z.H."/>
            <person name="Li M."/>
        </authorList>
    </citation>
    <scope>NUCLEOTIDE SEQUENCE [LARGE SCALE GENOMIC DNA]</scope>
    <source>
        <strain evidence="5">HyVt-389</strain>
    </source>
</reference>
<sequence>MKITVLGIGNILLKDEGVGVRVIEHLKKYNLPKEVELIDGGTATASLFPIFTETDHLIVIDAVKGKMSPGTIYQLGLNDLMPTKKASISLHDLGLLEALDMAKKIGKSPRSVVIFGIEPKEINWGMELTPEINQKLPEIIRLVTEKIEEFLNS</sequence>
<dbReference type="NCBIfam" id="TIGR00072">
    <property type="entry name" value="hydrog_prot"/>
    <property type="match status" value="1"/>
</dbReference>